<evidence type="ECO:0008006" key="3">
    <source>
        <dbReference type="Google" id="ProtNLM"/>
    </source>
</evidence>
<gene>
    <name evidence="1" type="ORF">DICVIV_01650</name>
</gene>
<dbReference type="AlphaFoldDB" id="A0A0D8Y649"/>
<dbReference type="EMBL" id="KN716169">
    <property type="protein sequence ID" value="KJH52185.1"/>
    <property type="molecule type" value="Genomic_DNA"/>
</dbReference>
<evidence type="ECO:0000313" key="1">
    <source>
        <dbReference type="EMBL" id="KJH52185.1"/>
    </source>
</evidence>
<reference evidence="1 2" key="1">
    <citation type="submission" date="2013-11" db="EMBL/GenBank/DDBJ databases">
        <title>Draft genome of the bovine lungworm Dictyocaulus viviparus.</title>
        <authorList>
            <person name="Mitreva M."/>
        </authorList>
    </citation>
    <scope>NUCLEOTIDE SEQUENCE [LARGE SCALE GENOMIC DNA]</scope>
    <source>
        <strain evidence="1 2">HannoverDv2000</strain>
    </source>
</reference>
<dbReference type="OrthoDB" id="20729at2759"/>
<evidence type="ECO:0000313" key="2">
    <source>
        <dbReference type="Proteomes" id="UP000053766"/>
    </source>
</evidence>
<name>A0A0D8Y649_DICVI</name>
<dbReference type="STRING" id="29172.A0A0D8Y649"/>
<protein>
    <recommendedName>
        <fullName evidence="3">ELYS beta-propeller domain-containing protein</fullName>
    </recommendedName>
</protein>
<accession>A0A0D8Y649</accession>
<sequence length="1096" mass="125136">MPFGSIVPSNINKKYVNTHRMSLKNVTTEKIMRDQRSCDHRHFKALHTFFRFLVVELDLIFMSARLLFPPMPSERVPDPLRQKFFLHKCDYELEYSAHICLGKDRDCGVKFLRDCTGEFLNLVALYRANLLVVCRIQEDGVQLCFLFPEELSIKEIEYIRCQGGQLIHTWKNVNNKSILIDGMFGFVVALNSKKISVHPHCVALLHCCNYGLQLVRKLKIDQEIACLKVVADADSMIQLKSLLHSKMASWPHIVVVGTRYAHCFLFHFEQLEPQQGTDVHVPLFGKLTDGLASFHDGDTFIYSSVDSCTGKPQTKRLSRESVYVSCISFMEKSRTVILGFSFGGIMSISLTSCPTIEPLIYPCSAPVQFITPLEPDDDPRAHLWFFVAYAATKTKPVQLCLYEVMFPEEETIPISERKWSKPMFGIKLVIPFHNSSRWVSLQTLIRDRNKIRRADESTRDSFKLGSEKDKSLVFFTFIANDKNGSGLKVSKLFNIQGGVFDLNAYYYKRLVHAIIHDGTAAQQCAFMSIVQPITTNVENEDFLLSKDCIVDTRCITRFISTTNDAEQMFYPSAFEISSRFVAFFGILVFAIYVAGTKKCYHFRLPSLPNQLLSSICADLELHVADARNACTWLAALGFCKKETHKAKNQYKDLSSVLSVLISHQRTRAVLQFIKRCDCSESRHLIATWIWEEIDIASKKLHETIAPLFARFSAPLSPAGRMSFAHVNDVFVAGVQIFRELLRTCKREQDETEEYMTSLEAQRFATENLRSYSAVIRQLMHSKILPVAEDREIRLAMEESLRKRRLRITWYCNDKLVTRMRKRCPSEPFWYAEGPEWYPPALLNLLAPILVLNIPIKWNGQLLAFYLLDYASCKIECDFNSDVAVNLVDLIAKQMHGILCMNKDEIQNVYNMWCDDCGKCVAEELNERSSPCIDNLSAASEVEELMNIPRPLSVAEENKLKGMLPIPPNAEQRKEVKEYLEILPAIKILRNDYVHLSIDRPQWPPKIKEAIEKFEYGKHVNAPSYGSGIPVLNRAKTPIPLPKLCGSCAFFCLVVSYSRSSKLNAKNGWDGTATSMVQHIGTNSTSRTNEYLIKKDL</sequence>
<proteinExistence type="predicted"/>
<organism evidence="1 2">
    <name type="scientific">Dictyocaulus viviparus</name>
    <name type="common">Bovine lungworm</name>
    <dbReference type="NCBI Taxonomy" id="29172"/>
    <lineage>
        <taxon>Eukaryota</taxon>
        <taxon>Metazoa</taxon>
        <taxon>Ecdysozoa</taxon>
        <taxon>Nematoda</taxon>
        <taxon>Chromadorea</taxon>
        <taxon>Rhabditida</taxon>
        <taxon>Rhabditina</taxon>
        <taxon>Rhabditomorpha</taxon>
        <taxon>Strongyloidea</taxon>
        <taxon>Metastrongylidae</taxon>
        <taxon>Dictyocaulus</taxon>
    </lineage>
</organism>
<keyword evidence="2" id="KW-1185">Reference proteome</keyword>
<dbReference type="Proteomes" id="UP000053766">
    <property type="component" value="Unassembled WGS sequence"/>
</dbReference>
<reference evidence="2" key="2">
    <citation type="journal article" date="2016" name="Sci. Rep.">
        <title>Dictyocaulus viviparus genome, variome and transcriptome elucidate lungworm biology and support future intervention.</title>
        <authorList>
            <person name="McNulty S.N."/>
            <person name="Strube C."/>
            <person name="Rosa B.A."/>
            <person name="Martin J.C."/>
            <person name="Tyagi R."/>
            <person name="Choi Y.J."/>
            <person name="Wang Q."/>
            <person name="Hallsworth Pepin K."/>
            <person name="Zhang X."/>
            <person name="Ozersky P."/>
            <person name="Wilson R.K."/>
            <person name="Sternberg P.W."/>
            <person name="Gasser R.B."/>
            <person name="Mitreva M."/>
        </authorList>
    </citation>
    <scope>NUCLEOTIDE SEQUENCE [LARGE SCALE GENOMIC DNA]</scope>
    <source>
        <strain evidence="2">HannoverDv2000</strain>
    </source>
</reference>